<keyword evidence="4" id="KW-0479">Metal-binding</keyword>
<feature type="domain" description="PPM-type phosphatase" evidence="12">
    <location>
        <begin position="253"/>
        <end position="528"/>
    </location>
</feature>
<evidence type="ECO:0000256" key="9">
    <source>
        <dbReference type="SAM" id="MobiDB-lite"/>
    </source>
</evidence>
<dbReference type="PANTHER" id="PTHR13832">
    <property type="entry name" value="PROTEIN PHOSPHATASE 2C"/>
    <property type="match status" value="1"/>
</dbReference>
<gene>
    <name evidence="13" type="ORF">CSSPJE1EN2_LOCUS3799</name>
</gene>
<evidence type="ECO:0000256" key="3">
    <source>
        <dbReference type="ARBA" id="ARBA00013081"/>
    </source>
</evidence>
<dbReference type="PROSITE" id="PS50006">
    <property type="entry name" value="FHA_DOMAIN"/>
    <property type="match status" value="1"/>
</dbReference>
<dbReference type="SMART" id="SM00240">
    <property type="entry name" value="FHA"/>
    <property type="match status" value="1"/>
</dbReference>
<accession>A0ABP1AE41</accession>
<comment type="cofactor">
    <cofactor evidence="2">
        <name>Mg(2+)</name>
        <dbReference type="ChEBI" id="CHEBI:18420"/>
    </cofactor>
</comment>
<protein>
    <recommendedName>
        <fullName evidence="3">protein-serine/threonine phosphatase</fullName>
        <ecNumber evidence="3">3.1.3.16</ecNumber>
    </recommendedName>
</protein>
<keyword evidence="6" id="KW-0460">Magnesium</keyword>
<dbReference type="Gene3D" id="3.60.40.10">
    <property type="entry name" value="PPM-type phosphatase domain"/>
    <property type="match status" value="1"/>
</dbReference>
<evidence type="ECO:0000313" key="14">
    <source>
        <dbReference type="Proteomes" id="UP001497522"/>
    </source>
</evidence>
<keyword evidence="10" id="KW-1133">Transmembrane helix</keyword>
<keyword evidence="7" id="KW-0904">Protein phosphatase</keyword>
<comment type="cofactor">
    <cofactor evidence="1">
        <name>Mn(2+)</name>
        <dbReference type="ChEBI" id="CHEBI:29035"/>
    </cofactor>
</comment>
<dbReference type="SUPFAM" id="SSF49879">
    <property type="entry name" value="SMAD/FHA domain"/>
    <property type="match status" value="1"/>
</dbReference>
<reference evidence="13" key="1">
    <citation type="submission" date="2024-03" db="EMBL/GenBank/DDBJ databases">
        <authorList>
            <consortium name="ELIXIR-Norway"/>
            <consortium name="Elixir Norway"/>
        </authorList>
    </citation>
    <scope>NUCLEOTIDE SEQUENCE</scope>
</reference>
<keyword evidence="10" id="KW-0472">Membrane</keyword>
<keyword evidence="14" id="KW-1185">Reference proteome</keyword>
<evidence type="ECO:0000256" key="2">
    <source>
        <dbReference type="ARBA" id="ARBA00001946"/>
    </source>
</evidence>
<evidence type="ECO:0000256" key="1">
    <source>
        <dbReference type="ARBA" id="ARBA00001936"/>
    </source>
</evidence>
<dbReference type="EMBL" id="OZ023712">
    <property type="protein sequence ID" value="CAK9860804.1"/>
    <property type="molecule type" value="Genomic_DNA"/>
</dbReference>
<evidence type="ECO:0000256" key="7">
    <source>
        <dbReference type="ARBA" id="ARBA00022912"/>
    </source>
</evidence>
<evidence type="ECO:0000259" key="11">
    <source>
        <dbReference type="PROSITE" id="PS50006"/>
    </source>
</evidence>
<keyword evidence="8" id="KW-0464">Manganese</keyword>
<evidence type="ECO:0000256" key="10">
    <source>
        <dbReference type="SAM" id="Phobius"/>
    </source>
</evidence>
<feature type="transmembrane region" description="Helical" evidence="10">
    <location>
        <begin position="6"/>
        <end position="24"/>
    </location>
</feature>
<dbReference type="InterPro" id="IPR015655">
    <property type="entry name" value="PP2C"/>
</dbReference>
<dbReference type="Pfam" id="PF00498">
    <property type="entry name" value="FHA"/>
    <property type="match status" value="1"/>
</dbReference>
<evidence type="ECO:0000259" key="12">
    <source>
        <dbReference type="PROSITE" id="PS51746"/>
    </source>
</evidence>
<dbReference type="SMART" id="SM00332">
    <property type="entry name" value="PP2Cc"/>
    <property type="match status" value="1"/>
</dbReference>
<evidence type="ECO:0000256" key="8">
    <source>
        <dbReference type="ARBA" id="ARBA00023211"/>
    </source>
</evidence>
<evidence type="ECO:0000256" key="4">
    <source>
        <dbReference type="ARBA" id="ARBA00022723"/>
    </source>
</evidence>
<evidence type="ECO:0000256" key="6">
    <source>
        <dbReference type="ARBA" id="ARBA00022842"/>
    </source>
</evidence>
<evidence type="ECO:0000313" key="13">
    <source>
        <dbReference type="EMBL" id="CAK9860804.1"/>
    </source>
</evidence>
<keyword evidence="10" id="KW-0812">Transmembrane</keyword>
<dbReference type="Pfam" id="PF00481">
    <property type="entry name" value="PP2C"/>
    <property type="match status" value="1"/>
</dbReference>
<dbReference type="InterPro" id="IPR036457">
    <property type="entry name" value="PPM-type-like_dom_sf"/>
</dbReference>
<feature type="domain" description="FHA" evidence="11">
    <location>
        <begin position="147"/>
        <end position="198"/>
    </location>
</feature>
<sequence length="539" mass="58379">MVETKVLAVCGGLVIVVAFGIYVCSWKLRRVRSDDQEVVPVVAVQHVRQSSKDLSEPLLAHSDSYIGRTWKRPKGIIKQREEEPEADLENQGWRKNRDSSDRENQSSLVTADVNVCSGKLLQLEVIAGPSAGSRLGQKQGGGVGVSVTVGRIAQNDLVLNDPEVSGKHVAITWNLKVSKWELMDMGSLNGTLVNGQQVADAVNSQPRHRSHPVALANGDIIALGSSQVLVQIGAGMKGSQLSIASAPFGVGVAVDAMTMRRGGKQLPMEDVCLCEWPLQGFQESSIGIFCVFDGHGGVAAAEAASRIMPQKLVEILAGEETWARVLQNGNASDVLHAAFHRTEEALDHEYEGCTATVLLLWPDANTGFYAQCANVGDSHCVISMGDQQVLMTEDHRLTSPSERLRLLQMGRQLKDGETRICGMNIARALGDKFLKEQDRAFSALPHISDVQRLTVESKAMVIIASDGLWDVLSPQRGVQLAAEAREGKSLEDGRKSTPQPAQGIADYLLNKARNLRTKDNTSVIVLDFGSISKPSFHTL</sequence>
<dbReference type="PROSITE" id="PS01032">
    <property type="entry name" value="PPM_1"/>
    <property type="match status" value="1"/>
</dbReference>
<dbReference type="SMART" id="SM00331">
    <property type="entry name" value="PP2C_SIG"/>
    <property type="match status" value="1"/>
</dbReference>
<feature type="compositionally biased region" description="Basic and acidic residues" evidence="9">
    <location>
        <begin position="95"/>
        <end position="104"/>
    </location>
</feature>
<dbReference type="InterPro" id="IPR000253">
    <property type="entry name" value="FHA_dom"/>
</dbReference>
<dbReference type="InterPro" id="IPR000222">
    <property type="entry name" value="PP2C_BS"/>
</dbReference>
<dbReference type="Gene3D" id="2.60.200.20">
    <property type="match status" value="1"/>
</dbReference>
<feature type="region of interest" description="Disordered" evidence="9">
    <location>
        <begin position="77"/>
        <end position="106"/>
    </location>
</feature>
<dbReference type="PROSITE" id="PS51746">
    <property type="entry name" value="PPM_2"/>
    <property type="match status" value="1"/>
</dbReference>
<organism evidence="13 14">
    <name type="scientific">Sphagnum jensenii</name>
    <dbReference type="NCBI Taxonomy" id="128206"/>
    <lineage>
        <taxon>Eukaryota</taxon>
        <taxon>Viridiplantae</taxon>
        <taxon>Streptophyta</taxon>
        <taxon>Embryophyta</taxon>
        <taxon>Bryophyta</taxon>
        <taxon>Sphagnophytina</taxon>
        <taxon>Sphagnopsida</taxon>
        <taxon>Sphagnales</taxon>
        <taxon>Sphagnaceae</taxon>
        <taxon>Sphagnum</taxon>
    </lineage>
</organism>
<evidence type="ECO:0000256" key="5">
    <source>
        <dbReference type="ARBA" id="ARBA00022801"/>
    </source>
</evidence>
<dbReference type="SUPFAM" id="SSF81606">
    <property type="entry name" value="PP2C-like"/>
    <property type="match status" value="1"/>
</dbReference>
<keyword evidence="5" id="KW-0378">Hydrolase</keyword>
<name>A0ABP1AE41_9BRYO</name>
<dbReference type="Proteomes" id="UP001497522">
    <property type="component" value="Chromosome 11"/>
</dbReference>
<dbReference type="CDD" id="cd00143">
    <property type="entry name" value="PP2Cc"/>
    <property type="match status" value="1"/>
</dbReference>
<dbReference type="InterPro" id="IPR008984">
    <property type="entry name" value="SMAD_FHA_dom_sf"/>
</dbReference>
<dbReference type="EC" id="3.1.3.16" evidence="3"/>
<dbReference type="PANTHER" id="PTHR13832:SF643">
    <property type="entry name" value="PROTEIN PHOSPHATASE 2C-RELATED"/>
    <property type="match status" value="1"/>
</dbReference>
<proteinExistence type="predicted"/>
<dbReference type="InterPro" id="IPR001932">
    <property type="entry name" value="PPM-type_phosphatase-like_dom"/>
</dbReference>